<name>A0ABT3NC11_9BACT</name>
<dbReference type="EMBL" id="JAPFPW010000014">
    <property type="protein sequence ID" value="MCW7754711.1"/>
    <property type="molecule type" value="Genomic_DNA"/>
</dbReference>
<accession>A0ABT3NC11</accession>
<keyword evidence="2" id="KW-0819">tRNA processing</keyword>
<organism evidence="3 4">
    <name type="scientific">Desulfobotulus pelophilus</name>
    <dbReference type="NCBI Taxonomy" id="2823377"/>
    <lineage>
        <taxon>Bacteria</taxon>
        <taxon>Pseudomonadati</taxon>
        <taxon>Thermodesulfobacteriota</taxon>
        <taxon>Desulfobacteria</taxon>
        <taxon>Desulfobacterales</taxon>
        <taxon>Desulfobacteraceae</taxon>
        <taxon>Desulfobotulus</taxon>
    </lineage>
</organism>
<dbReference type="Proteomes" id="UP001209681">
    <property type="component" value="Unassembled WGS sequence"/>
</dbReference>
<protein>
    <submittedName>
        <fullName evidence="3">tRNA 5-methoxyuridine(34)/uridine 5-oxyacetic acid(34) synthase CmoB</fullName>
    </submittedName>
</protein>
<gene>
    <name evidence="3" type="primary">cmoB</name>
    <name evidence="3" type="ORF">OOT00_12035</name>
</gene>
<dbReference type="Gene3D" id="3.40.50.150">
    <property type="entry name" value="Vaccinia Virus protein VP39"/>
    <property type="match status" value="1"/>
</dbReference>
<keyword evidence="1" id="KW-0808">Transferase</keyword>
<keyword evidence="4" id="KW-1185">Reference proteome</keyword>
<dbReference type="InterPro" id="IPR027555">
    <property type="entry name" value="Mo5U34_MeTrfas-like"/>
</dbReference>
<dbReference type="SUPFAM" id="SSF53335">
    <property type="entry name" value="S-adenosyl-L-methionine-dependent methyltransferases"/>
    <property type="match status" value="1"/>
</dbReference>
<dbReference type="NCBIfam" id="NF011650">
    <property type="entry name" value="PRK15068.1"/>
    <property type="match status" value="1"/>
</dbReference>
<dbReference type="RefSeq" id="WP_265425623.1">
    <property type="nucleotide sequence ID" value="NZ_JAPFPW010000014.1"/>
</dbReference>
<dbReference type="CDD" id="cd02440">
    <property type="entry name" value="AdoMet_MTases"/>
    <property type="match status" value="1"/>
</dbReference>
<reference evidence="3 4" key="1">
    <citation type="submission" date="2022-11" db="EMBL/GenBank/DDBJ databases">
        <title>Desulfobotulus tamanensis H1 sp. nov. - anaerobic, alkaliphilic, sulphate reducing bacterium isolated from terrestrial mud volcano.</title>
        <authorList>
            <person name="Frolova A."/>
            <person name="Merkel A.Y."/>
            <person name="Slobodkin A.I."/>
        </authorList>
    </citation>
    <scope>NUCLEOTIDE SEQUENCE [LARGE SCALE GENOMIC DNA]</scope>
    <source>
        <strain evidence="3 4">H1</strain>
    </source>
</reference>
<evidence type="ECO:0000313" key="3">
    <source>
        <dbReference type="EMBL" id="MCW7754711.1"/>
    </source>
</evidence>
<evidence type="ECO:0000256" key="1">
    <source>
        <dbReference type="ARBA" id="ARBA00022679"/>
    </source>
</evidence>
<dbReference type="HAMAP" id="MF_01590">
    <property type="entry name" value="tRNA_carboxymethyltr_CmoB"/>
    <property type="match status" value="1"/>
</dbReference>
<evidence type="ECO:0000313" key="4">
    <source>
        <dbReference type="Proteomes" id="UP001209681"/>
    </source>
</evidence>
<sequence length="323" mass="36820">MRRLMLEAGRLGLTEAASGFLGLVTDCEARLGSSDLQARMLREAFDSLPDVIPSIVELDRDCICIGRAEDFTKEQALNFYDVLRGLIPWRKGPFSLFGVDVDTEWVSSMKWQRLCPFMPELQGRRILDIGSSNGYYLFRMAGKKPAFALGVEPFLPYYYQFQLVQQYARHPDLFMFPSVFEALPDMGPFFDVVFCMGVLYHRKSPVTFLQDVRARMKKGSDLVLETMIIEGDEPVSLTPLGRYAKMRSIYYLPTVSCLSRWLGHAGFSDVRCVDADFTGTEEQRRTAWSFDESLEDFLDPENRFRTVEGEPAPLRAVVLARAC</sequence>
<dbReference type="InterPro" id="IPR010017">
    <property type="entry name" value="CmoB"/>
</dbReference>
<evidence type="ECO:0000256" key="2">
    <source>
        <dbReference type="ARBA" id="ARBA00022694"/>
    </source>
</evidence>
<dbReference type="InterPro" id="IPR029063">
    <property type="entry name" value="SAM-dependent_MTases_sf"/>
</dbReference>
<comment type="caution">
    <text evidence="3">The sequence shown here is derived from an EMBL/GenBank/DDBJ whole genome shotgun (WGS) entry which is preliminary data.</text>
</comment>
<dbReference type="Pfam" id="PF08003">
    <property type="entry name" value="Methyltransf_9"/>
    <property type="match status" value="1"/>
</dbReference>
<proteinExistence type="inferred from homology"/>
<dbReference type="NCBIfam" id="TIGR00452">
    <property type="entry name" value="tRNA 5-methoxyuridine(34)/uridine 5-oxyacetic acid(34) synthase CmoB"/>
    <property type="match status" value="1"/>
</dbReference>